<keyword evidence="3" id="KW-1185">Reference proteome</keyword>
<dbReference type="InterPro" id="IPR051910">
    <property type="entry name" value="ComF/GntX_DNA_util-trans"/>
</dbReference>
<comment type="caution">
    <text evidence="2">The sequence shown here is derived from an EMBL/GenBank/DDBJ whole genome shotgun (WGS) entry which is preliminary data.</text>
</comment>
<name>A0ABR7G7P5_9FIRM</name>
<organism evidence="2 3">
    <name type="scientific">Ruminococcus hominis</name>
    <dbReference type="NCBI Taxonomy" id="2763065"/>
    <lineage>
        <taxon>Bacteria</taxon>
        <taxon>Bacillati</taxon>
        <taxon>Bacillota</taxon>
        <taxon>Clostridia</taxon>
        <taxon>Eubacteriales</taxon>
        <taxon>Oscillospiraceae</taxon>
        <taxon>Ruminococcus</taxon>
    </lineage>
</organism>
<dbReference type="SUPFAM" id="SSF53271">
    <property type="entry name" value="PRTase-like"/>
    <property type="match status" value="1"/>
</dbReference>
<reference evidence="2 3" key="1">
    <citation type="submission" date="2020-08" db="EMBL/GenBank/DDBJ databases">
        <title>Genome public.</title>
        <authorList>
            <person name="Liu C."/>
            <person name="Sun Q."/>
        </authorList>
    </citation>
    <scope>NUCLEOTIDE SEQUENCE [LARGE SCALE GENOMIC DNA]</scope>
    <source>
        <strain evidence="2 3">NSJ-13</strain>
    </source>
</reference>
<comment type="similarity">
    <text evidence="1">Belongs to the ComF/GntX family.</text>
</comment>
<protein>
    <submittedName>
        <fullName evidence="2">ComF family protein</fullName>
    </submittedName>
</protein>
<accession>A0ABR7G7P5</accession>
<dbReference type="CDD" id="cd06223">
    <property type="entry name" value="PRTases_typeI"/>
    <property type="match status" value="1"/>
</dbReference>
<evidence type="ECO:0000313" key="3">
    <source>
        <dbReference type="Proteomes" id="UP000631576"/>
    </source>
</evidence>
<evidence type="ECO:0000256" key="1">
    <source>
        <dbReference type="ARBA" id="ARBA00008007"/>
    </source>
</evidence>
<dbReference type="EMBL" id="JACOPE010000001">
    <property type="protein sequence ID" value="MBC5683460.1"/>
    <property type="molecule type" value="Genomic_DNA"/>
</dbReference>
<sequence>MKIHYIKEPRCMKCGKPVETMEQEYCQDCAKQKHIFDQGRGLWIQKQPVSRGIYQFKFHNKRYYASVFAEEMMKRYEEWIYRNEIEEIIPIPLYKAKQRKRGFNQALLIAKELSILSGIPVNENAVFRIRNTKPQKILNPMERSRNLKGAFGVKKTWEVKNKVLLIDDIYTTGSTMDRVAKVLKKAGTQKVYFLTISIGQGL</sequence>
<dbReference type="PANTHER" id="PTHR47505:SF1">
    <property type="entry name" value="DNA UTILIZATION PROTEIN YHGH"/>
    <property type="match status" value="1"/>
</dbReference>
<proteinExistence type="inferred from homology"/>
<dbReference type="InterPro" id="IPR000836">
    <property type="entry name" value="PRTase_dom"/>
</dbReference>
<gene>
    <name evidence="2" type="ORF">H8S40_07745</name>
</gene>
<dbReference type="InterPro" id="IPR029057">
    <property type="entry name" value="PRTase-like"/>
</dbReference>
<dbReference type="PANTHER" id="PTHR47505">
    <property type="entry name" value="DNA UTILIZATION PROTEIN YHGH"/>
    <property type="match status" value="1"/>
</dbReference>
<evidence type="ECO:0000313" key="2">
    <source>
        <dbReference type="EMBL" id="MBC5683460.1"/>
    </source>
</evidence>
<dbReference type="Proteomes" id="UP000631576">
    <property type="component" value="Unassembled WGS sequence"/>
</dbReference>
<dbReference type="Gene3D" id="3.40.50.2020">
    <property type="match status" value="1"/>
</dbReference>